<keyword evidence="2" id="KW-0812">Transmembrane</keyword>
<feature type="compositionally biased region" description="Polar residues" evidence="1">
    <location>
        <begin position="65"/>
        <end position="82"/>
    </location>
</feature>
<evidence type="ECO:0000256" key="1">
    <source>
        <dbReference type="SAM" id="MobiDB-lite"/>
    </source>
</evidence>
<name>A0A1G2BLL6_9BACT</name>
<feature type="transmembrane region" description="Helical" evidence="2">
    <location>
        <begin position="37"/>
        <end position="55"/>
    </location>
</feature>
<protein>
    <submittedName>
        <fullName evidence="3">Uncharacterized protein</fullName>
    </submittedName>
</protein>
<organism evidence="3 4">
    <name type="scientific">Candidatus Komeilibacteria bacterium RIFCSPLOWO2_01_FULL_45_10</name>
    <dbReference type="NCBI Taxonomy" id="1798550"/>
    <lineage>
        <taxon>Bacteria</taxon>
        <taxon>Candidatus Komeiliibacteriota</taxon>
    </lineage>
</organism>
<dbReference type="STRING" id="1798550.A2927_00230"/>
<reference evidence="3 4" key="1">
    <citation type="journal article" date="2016" name="Nat. Commun.">
        <title>Thousands of microbial genomes shed light on interconnected biogeochemical processes in an aquifer system.</title>
        <authorList>
            <person name="Anantharaman K."/>
            <person name="Brown C.T."/>
            <person name="Hug L.A."/>
            <person name="Sharon I."/>
            <person name="Castelle C.J."/>
            <person name="Probst A.J."/>
            <person name="Thomas B.C."/>
            <person name="Singh A."/>
            <person name="Wilkins M.J."/>
            <person name="Karaoz U."/>
            <person name="Brodie E.L."/>
            <person name="Williams K.H."/>
            <person name="Hubbard S.S."/>
            <person name="Banfield J.F."/>
        </authorList>
    </citation>
    <scope>NUCLEOTIDE SEQUENCE [LARGE SCALE GENOMIC DNA]</scope>
</reference>
<dbReference type="EMBL" id="MHKL01000001">
    <property type="protein sequence ID" value="OGY90074.1"/>
    <property type="molecule type" value="Genomic_DNA"/>
</dbReference>
<comment type="caution">
    <text evidence="3">The sequence shown here is derived from an EMBL/GenBank/DDBJ whole genome shotgun (WGS) entry which is preliminary data.</text>
</comment>
<evidence type="ECO:0000313" key="4">
    <source>
        <dbReference type="Proteomes" id="UP000178849"/>
    </source>
</evidence>
<proteinExistence type="predicted"/>
<keyword evidence="2" id="KW-1133">Transmembrane helix</keyword>
<dbReference type="Proteomes" id="UP000178849">
    <property type="component" value="Unassembled WGS sequence"/>
</dbReference>
<dbReference type="AlphaFoldDB" id="A0A1G2BLL6"/>
<evidence type="ECO:0000313" key="3">
    <source>
        <dbReference type="EMBL" id="OGY90074.1"/>
    </source>
</evidence>
<gene>
    <name evidence="3" type="ORF">A2927_00230</name>
</gene>
<evidence type="ECO:0000256" key="2">
    <source>
        <dbReference type="SAM" id="Phobius"/>
    </source>
</evidence>
<keyword evidence="2" id="KW-0472">Membrane</keyword>
<sequence>MFKRFLLIMAAFFILAAGIWVLDNVIVYNRTHDDIAWEWQAIGFAIVAISAIVLTKAITPAPPKQGSNGKTPRSSPVGQNIAGQRWVRHG</sequence>
<accession>A0A1G2BLL6</accession>
<feature type="region of interest" description="Disordered" evidence="1">
    <location>
        <begin position="60"/>
        <end position="90"/>
    </location>
</feature>